<dbReference type="Proteomes" id="UP001367508">
    <property type="component" value="Unassembled WGS sequence"/>
</dbReference>
<evidence type="ECO:0000313" key="1">
    <source>
        <dbReference type="EMBL" id="KAK7307455.1"/>
    </source>
</evidence>
<keyword evidence="2" id="KW-1185">Reference proteome</keyword>
<name>A0AAN9JY14_CANGL</name>
<gene>
    <name evidence="1" type="ORF">VNO77_40534</name>
</gene>
<comment type="caution">
    <text evidence="1">The sequence shown here is derived from an EMBL/GenBank/DDBJ whole genome shotgun (WGS) entry which is preliminary data.</text>
</comment>
<accession>A0AAN9JY14</accession>
<dbReference type="EMBL" id="JAYMYQ010000010">
    <property type="protein sequence ID" value="KAK7307455.1"/>
    <property type="molecule type" value="Genomic_DNA"/>
</dbReference>
<proteinExistence type="predicted"/>
<sequence>MIDQPETVEQRIEKLEGSVGEILGLLKQLTQMDANHKNLYNIDTNSEEGSQVDEEEAPKVVIVTPNNYEKVNEEDAKMLSKMEILEENVRVMQGMEAYASLYM</sequence>
<dbReference type="AlphaFoldDB" id="A0AAN9JY14"/>
<organism evidence="1 2">
    <name type="scientific">Canavalia gladiata</name>
    <name type="common">Sword bean</name>
    <name type="synonym">Dolichos gladiatus</name>
    <dbReference type="NCBI Taxonomy" id="3824"/>
    <lineage>
        <taxon>Eukaryota</taxon>
        <taxon>Viridiplantae</taxon>
        <taxon>Streptophyta</taxon>
        <taxon>Embryophyta</taxon>
        <taxon>Tracheophyta</taxon>
        <taxon>Spermatophyta</taxon>
        <taxon>Magnoliopsida</taxon>
        <taxon>eudicotyledons</taxon>
        <taxon>Gunneridae</taxon>
        <taxon>Pentapetalae</taxon>
        <taxon>rosids</taxon>
        <taxon>fabids</taxon>
        <taxon>Fabales</taxon>
        <taxon>Fabaceae</taxon>
        <taxon>Papilionoideae</taxon>
        <taxon>50 kb inversion clade</taxon>
        <taxon>NPAAA clade</taxon>
        <taxon>indigoferoid/millettioid clade</taxon>
        <taxon>Phaseoleae</taxon>
        <taxon>Canavalia</taxon>
    </lineage>
</organism>
<evidence type="ECO:0000313" key="2">
    <source>
        <dbReference type="Proteomes" id="UP001367508"/>
    </source>
</evidence>
<reference evidence="1 2" key="1">
    <citation type="submission" date="2024-01" db="EMBL/GenBank/DDBJ databases">
        <title>The genomes of 5 underutilized Papilionoideae crops provide insights into root nodulation and disease resistanc.</title>
        <authorList>
            <person name="Jiang F."/>
        </authorList>
    </citation>
    <scope>NUCLEOTIDE SEQUENCE [LARGE SCALE GENOMIC DNA]</scope>
    <source>
        <strain evidence="1">LVBAO_FW01</strain>
        <tissue evidence="1">Leaves</tissue>
    </source>
</reference>
<protein>
    <submittedName>
        <fullName evidence="1">Uncharacterized protein</fullName>
    </submittedName>
</protein>